<accession>A0AA35P6G5</accession>
<organism evidence="3 4">
    <name type="scientific">Podarcis lilfordi</name>
    <name type="common">Lilford's wall lizard</name>
    <dbReference type="NCBI Taxonomy" id="74358"/>
    <lineage>
        <taxon>Eukaryota</taxon>
        <taxon>Metazoa</taxon>
        <taxon>Chordata</taxon>
        <taxon>Craniata</taxon>
        <taxon>Vertebrata</taxon>
        <taxon>Euteleostomi</taxon>
        <taxon>Lepidosauria</taxon>
        <taxon>Squamata</taxon>
        <taxon>Bifurcata</taxon>
        <taxon>Unidentata</taxon>
        <taxon>Episquamata</taxon>
        <taxon>Laterata</taxon>
        <taxon>Lacertibaenia</taxon>
        <taxon>Lacertidae</taxon>
        <taxon>Podarcis</taxon>
    </lineage>
</organism>
<dbReference type="AlphaFoldDB" id="A0AA35P6G5"/>
<feature type="region of interest" description="Disordered" evidence="2">
    <location>
        <begin position="1"/>
        <end position="55"/>
    </location>
</feature>
<evidence type="ECO:0008006" key="5">
    <source>
        <dbReference type="Google" id="ProtNLM"/>
    </source>
</evidence>
<feature type="compositionally biased region" description="Low complexity" evidence="2">
    <location>
        <begin position="1"/>
        <end position="18"/>
    </location>
</feature>
<dbReference type="Gene3D" id="1.20.5.170">
    <property type="match status" value="1"/>
</dbReference>
<keyword evidence="4" id="KW-1185">Reference proteome</keyword>
<evidence type="ECO:0000256" key="1">
    <source>
        <dbReference type="SAM" id="Coils"/>
    </source>
</evidence>
<feature type="compositionally biased region" description="Low complexity" evidence="2">
    <location>
        <begin position="104"/>
        <end position="128"/>
    </location>
</feature>
<gene>
    <name evidence="3" type="ORF">PODLI_1B037133</name>
</gene>
<reference evidence="3" key="1">
    <citation type="submission" date="2022-12" db="EMBL/GenBank/DDBJ databases">
        <authorList>
            <person name="Alioto T."/>
            <person name="Alioto T."/>
            <person name="Gomez Garrido J."/>
        </authorList>
    </citation>
    <scope>NUCLEOTIDE SEQUENCE</scope>
</reference>
<dbReference type="Proteomes" id="UP001178461">
    <property type="component" value="Chromosome 4"/>
</dbReference>
<dbReference type="PROSITE" id="PS51257">
    <property type="entry name" value="PROKAR_LIPOPROTEIN"/>
    <property type="match status" value="1"/>
</dbReference>
<feature type="region of interest" description="Disordered" evidence="2">
    <location>
        <begin position="90"/>
        <end position="128"/>
    </location>
</feature>
<protein>
    <recommendedName>
        <fullName evidence="5">CREB/ATF bZIP transcription factor</fullName>
    </recommendedName>
</protein>
<dbReference type="EMBL" id="OX395129">
    <property type="protein sequence ID" value="CAI5773452.1"/>
    <property type="molecule type" value="Genomic_DNA"/>
</dbReference>
<evidence type="ECO:0000313" key="3">
    <source>
        <dbReference type="EMBL" id="CAI5773452.1"/>
    </source>
</evidence>
<sequence length="322" mass="34170">MRHSLAQLLASSSACPSPSKGPPPGRSGSRAEAGDEAAPPRREDSDDSSSLEEAGGVELLFPAGLELELDDWLEAAVVATENRPGWLASPERACAETEEEEQQPKQQQRPQPQGRRPARPAGSSRLKAAAAARLNRQRKKQYVMGLESRLQGLAAENRGLRDRNRGLCRRLRDLERETSYLRAVLANQSALGRLLSRLAGDGRVGLRISSSGLVDDGAAAAVLEARPAYEASGDHDYALPVVPEGGERKRAASPSAGGICLHVDRDQVSVEFCSACARRAAVGSALGAAAASPPSTADSYSALASKIFSFRWLPCQAPLCRG</sequence>
<dbReference type="InterPro" id="IPR046347">
    <property type="entry name" value="bZIP_sf"/>
</dbReference>
<name>A0AA35P6G5_9SAUR</name>
<feature type="coiled-coil region" evidence="1">
    <location>
        <begin position="143"/>
        <end position="177"/>
    </location>
</feature>
<evidence type="ECO:0000256" key="2">
    <source>
        <dbReference type="SAM" id="MobiDB-lite"/>
    </source>
</evidence>
<dbReference type="SUPFAM" id="SSF57959">
    <property type="entry name" value="Leucine zipper domain"/>
    <property type="match status" value="1"/>
</dbReference>
<proteinExistence type="predicted"/>
<keyword evidence="1" id="KW-0175">Coiled coil</keyword>
<evidence type="ECO:0000313" key="4">
    <source>
        <dbReference type="Proteomes" id="UP001178461"/>
    </source>
</evidence>
<dbReference type="GO" id="GO:0003700">
    <property type="term" value="F:DNA-binding transcription factor activity"/>
    <property type="evidence" value="ECO:0007669"/>
    <property type="project" value="InterPro"/>
</dbReference>